<keyword evidence="1" id="KW-0732">Signal</keyword>
<dbReference type="AlphaFoldDB" id="A0A0K1PLF8"/>
<reference evidence="3 4" key="1">
    <citation type="submission" date="2015-08" db="EMBL/GenBank/DDBJ databases">
        <authorList>
            <person name="Babu N.S."/>
            <person name="Beckwith C.J."/>
            <person name="Beseler K.G."/>
            <person name="Brison A."/>
            <person name="Carone J.V."/>
            <person name="Caskin T.P."/>
            <person name="Diamond M."/>
            <person name="Durham M.E."/>
            <person name="Foxe J.M."/>
            <person name="Go M."/>
            <person name="Henderson B.A."/>
            <person name="Jones I.B."/>
            <person name="McGettigan J.A."/>
            <person name="Micheletti S.J."/>
            <person name="Nasrallah M.E."/>
            <person name="Ortiz D."/>
            <person name="Piller C.R."/>
            <person name="Privatt S.R."/>
            <person name="Schneider S.L."/>
            <person name="Sharp S."/>
            <person name="Smith T.C."/>
            <person name="Stanton J.D."/>
            <person name="Ullery H.E."/>
            <person name="Wilson R.J."/>
            <person name="Serrano M.G."/>
            <person name="Buck G."/>
            <person name="Lee V."/>
            <person name="Wang Y."/>
            <person name="Carvalho R."/>
            <person name="Voegtly L."/>
            <person name="Shi R."/>
            <person name="Duckworth R."/>
            <person name="Johnson A."/>
            <person name="Loviza R."/>
            <person name="Walstead R."/>
            <person name="Shah Z."/>
            <person name="Kiflezghi M."/>
            <person name="Wade K."/>
            <person name="Ball S.L."/>
            <person name="Bradley K.W."/>
            <person name="Asai D.J."/>
            <person name="Bowman C.A."/>
            <person name="Russell D.A."/>
            <person name="Pope W.H."/>
            <person name="Jacobs-Sera D."/>
            <person name="Hendrix R.W."/>
            <person name="Hatfull G.F."/>
        </authorList>
    </citation>
    <scope>NUCLEOTIDE SEQUENCE [LARGE SCALE GENOMIC DNA]</scope>
    <source>
        <strain evidence="3 4">DSM 27648</strain>
    </source>
</reference>
<dbReference type="OrthoDB" id="5378960at2"/>
<dbReference type="InterPro" id="IPR035234">
    <property type="entry name" value="IgGFc-bd_N"/>
</dbReference>
<dbReference type="Pfam" id="PF17517">
    <property type="entry name" value="IgGFc_binding"/>
    <property type="match status" value="1"/>
</dbReference>
<evidence type="ECO:0000256" key="1">
    <source>
        <dbReference type="SAM" id="SignalP"/>
    </source>
</evidence>
<gene>
    <name evidence="3" type="ORF">AKJ09_00618</name>
</gene>
<sequence length="604" mass="63629">MRTLKFHLFWVTAASVAAFAGWTGCSSEGPAKFGEDTKDFGESDAAPEVGCTGLACSPDLRSIVDCEGKTIRTCSDDNACANGDCVPPCAAAAANEGSMGCSFAVPVNNSIGDGRGGCAAVFVANNWTSPATVRLEFDGKDLPLEGAVWVPSVVNGVVEHTKLEGPIPPGGSAVVFVSAEKTTANNRIDCPAFVTPALNKDYGVFGPGFTKVTLASTDVPVSMYSILPYGGAPSVFPSATLLFPTTSFRKNYIAVSSWGGLSDTFGIGVLPGSSGRVGGLTGKPTLQIVAVENDTTVAFRPSTDLVGGGGIEPTSRGGITNLKLQRGEMVQVMQVNDLTGSILESDKPVGLFGGNSKMFAPQDVCCADIDNEQIPPLSAWGHEYAVIPAPRRPQLETRGESKERDPSVVRIVGAADGTKLVYEPRRPPGSPDTLGLGQLAVFFVDDPFVVRSQDAEHPFHVSLVMTGAAASSAAQGDPETSMTVATDQWLDSYGFFTDFSYQLSSVFVTRRKVGGVFHDVTLDCAGALTGWTPISDEFEWTFVELTRHGEPQKYDAGTCTDGAHRITSEVPFALTVWGLAPYSSYAYPGGTGLRPRTNVYVPVH</sequence>
<dbReference type="RefSeq" id="WP_146645626.1">
    <property type="nucleotide sequence ID" value="NZ_CP012333.1"/>
</dbReference>
<dbReference type="STRING" id="1391654.AKJ09_00618"/>
<organism evidence="3 4">
    <name type="scientific">Labilithrix luteola</name>
    <dbReference type="NCBI Taxonomy" id="1391654"/>
    <lineage>
        <taxon>Bacteria</taxon>
        <taxon>Pseudomonadati</taxon>
        <taxon>Myxococcota</taxon>
        <taxon>Polyangia</taxon>
        <taxon>Polyangiales</taxon>
        <taxon>Labilitrichaceae</taxon>
        <taxon>Labilithrix</taxon>
    </lineage>
</organism>
<dbReference type="PANTHER" id="PTHR46534:SF1">
    <property type="entry name" value="IGGFC-BINDING PROTEIN N-TERMINAL DOMAIN-CONTAINING PROTEIN"/>
    <property type="match status" value="1"/>
</dbReference>
<name>A0A0K1PLF8_9BACT</name>
<dbReference type="PANTHER" id="PTHR46534">
    <property type="entry name" value="IGGFC_BINDING DOMAIN-CONTAINING PROTEIN"/>
    <property type="match status" value="1"/>
</dbReference>
<keyword evidence="4" id="KW-1185">Reference proteome</keyword>
<proteinExistence type="predicted"/>
<feature type="chain" id="PRO_5005466223" description="IgGFc-binding protein N-terminal domain-containing protein" evidence="1">
    <location>
        <begin position="21"/>
        <end position="604"/>
    </location>
</feature>
<dbReference type="EMBL" id="CP012333">
    <property type="protein sequence ID" value="AKU93954.1"/>
    <property type="molecule type" value="Genomic_DNA"/>
</dbReference>
<feature type="signal peptide" evidence="1">
    <location>
        <begin position="1"/>
        <end position="20"/>
    </location>
</feature>
<accession>A0A0K1PLF8</accession>
<dbReference type="Proteomes" id="UP000064967">
    <property type="component" value="Chromosome"/>
</dbReference>
<evidence type="ECO:0000313" key="3">
    <source>
        <dbReference type="EMBL" id="AKU93954.1"/>
    </source>
</evidence>
<evidence type="ECO:0000313" key="4">
    <source>
        <dbReference type="Proteomes" id="UP000064967"/>
    </source>
</evidence>
<feature type="domain" description="IgGFc-binding protein N-terminal" evidence="2">
    <location>
        <begin position="238"/>
        <end position="578"/>
    </location>
</feature>
<protein>
    <recommendedName>
        <fullName evidence="2">IgGFc-binding protein N-terminal domain-containing protein</fullName>
    </recommendedName>
</protein>
<evidence type="ECO:0000259" key="2">
    <source>
        <dbReference type="Pfam" id="PF17517"/>
    </source>
</evidence>
<dbReference type="PROSITE" id="PS51257">
    <property type="entry name" value="PROKAR_LIPOPROTEIN"/>
    <property type="match status" value="1"/>
</dbReference>
<dbReference type="KEGG" id="llu:AKJ09_00618"/>